<keyword evidence="3 6" id="KW-0812">Transmembrane</keyword>
<feature type="domain" description="ComEC/Rec2-related protein" evidence="7">
    <location>
        <begin position="208"/>
        <end position="471"/>
    </location>
</feature>
<feature type="transmembrane region" description="Helical" evidence="6">
    <location>
        <begin position="453"/>
        <end position="471"/>
    </location>
</feature>
<dbReference type="InterPro" id="IPR004477">
    <property type="entry name" value="ComEC_N"/>
</dbReference>
<dbReference type="PANTHER" id="PTHR30619:SF1">
    <property type="entry name" value="RECOMBINATION PROTEIN 2"/>
    <property type="match status" value="1"/>
</dbReference>
<dbReference type="Pfam" id="PF03772">
    <property type="entry name" value="Competence"/>
    <property type="match status" value="1"/>
</dbReference>
<evidence type="ECO:0000313" key="8">
    <source>
        <dbReference type="EMBL" id="TCQ08159.1"/>
    </source>
</evidence>
<organism evidence="8 9">
    <name type="scientific">Serpentinicella alkaliphila</name>
    <dbReference type="NCBI Taxonomy" id="1734049"/>
    <lineage>
        <taxon>Bacteria</taxon>
        <taxon>Bacillati</taxon>
        <taxon>Bacillota</taxon>
        <taxon>Clostridia</taxon>
        <taxon>Peptostreptococcales</taxon>
        <taxon>Natronincolaceae</taxon>
        <taxon>Serpentinicella</taxon>
    </lineage>
</organism>
<reference evidence="8 9" key="1">
    <citation type="submission" date="2019-03" db="EMBL/GenBank/DDBJ databases">
        <title>Genomic Encyclopedia of Type Strains, Phase IV (KMG-IV): sequencing the most valuable type-strain genomes for metagenomic binning, comparative biology and taxonomic classification.</title>
        <authorList>
            <person name="Goeker M."/>
        </authorList>
    </citation>
    <scope>NUCLEOTIDE SEQUENCE [LARGE SCALE GENOMIC DNA]</scope>
    <source>
        <strain evidence="8 9">DSM 100013</strain>
    </source>
</reference>
<protein>
    <submittedName>
        <fullName evidence="8">Competence protein ComEC</fullName>
    </submittedName>
</protein>
<accession>A0A4R2UD03</accession>
<evidence type="ECO:0000256" key="3">
    <source>
        <dbReference type="ARBA" id="ARBA00022692"/>
    </source>
</evidence>
<dbReference type="EMBL" id="SLYC01000001">
    <property type="protein sequence ID" value="TCQ08159.1"/>
    <property type="molecule type" value="Genomic_DNA"/>
</dbReference>
<feature type="transmembrane region" description="Helical" evidence="6">
    <location>
        <begin position="281"/>
        <end position="298"/>
    </location>
</feature>
<gene>
    <name evidence="8" type="ORF">EDD79_1001248</name>
</gene>
<keyword evidence="5 6" id="KW-0472">Membrane</keyword>
<evidence type="ECO:0000256" key="6">
    <source>
        <dbReference type="SAM" id="Phobius"/>
    </source>
</evidence>
<dbReference type="GO" id="GO:0005886">
    <property type="term" value="C:plasma membrane"/>
    <property type="evidence" value="ECO:0007669"/>
    <property type="project" value="UniProtKB-SubCell"/>
</dbReference>
<feature type="transmembrane region" description="Helical" evidence="6">
    <location>
        <begin position="328"/>
        <end position="345"/>
    </location>
</feature>
<comment type="subcellular location">
    <subcellularLocation>
        <location evidence="1">Cell membrane</location>
        <topology evidence="1">Multi-pass membrane protein</topology>
    </subcellularLocation>
</comment>
<feature type="transmembrane region" description="Helical" evidence="6">
    <location>
        <begin position="228"/>
        <end position="247"/>
    </location>
</feature>
<keyword evidence="9" id="KW-1185">Reference proteome</keyword>
<keyword evidence="2" id="KW-1003">Cell membrane</keyword>
<dbReference type="Proteomes" id="UP000295504">
    <property type="component" value="Unassembled WGS sequence"/>
</dbReference>
<evidence type="ECO:0000256" key="4">
    <source>
        <dbReference type="ARBA" id="ARBA00022989"/>
    </source>
</evidence>
<feature type="transmembrane region" description="Helical" evidence="6">
    <location>
        <begin position="20"/>
        <end position="39"/>
    </location>
</feature>
<evidence type="ECO:0000256" key="1">
    <source>
        <dbReference type="ARBA" id="ARBA00004651"/>
    </source>
</evidence>
<evidence type="ECO:0000259" key="7">
    <source>
        <dbReference type="Pfam" id="PF03772"/>
    </source>
</evidence>
<dbReference type="AlphaFoldDB" id="A0A4R2UD03"/>
<evidence type="ECO:0000256" key="5">
    <source>
        <dbReference type="ARBA" id="ARBA00023136"/>
    </source>
</evidence>
<feature type="transmembrane region" description="Helical" evidence="6">
    <location>
        <begin position="357"/>
        <end position="378"/>
    </location>
</feature>
<feature type="transmembrane region" description="Helical" evidence="6">
    <location>
        <begin position="413"/>
        <end position="433"/>
    </location>
</feature>
<proteinExistence type="predicted"/>
<evidence type="ECO:0000313" key="9">
    <source>
        <dbReference type="Proteomes" id="UP000295504"/>
    </source>
</evidence>
<keyword evidence="4 6" id="KW-1133">Transmembrane helix</keyword>
<feature type="transmembrane region" description="Helical" evidence="6">
    <location>
        <begin position="305"/>
        <end position="322"/>
    </location>
</feature>
<evidence type="ECO:0000256" key="2">
    <source>
        <dbReference type="ARBA" id="ARBA00022475"/>
    </source>
</evidence>
<feature type="transmembrane region" description="Helical" evidence="6">
    <location>
        <begin position="384"/>
        <end position="406"/>
    </location>
</feature>
<comment type="caution">
    <text evidence="8">The sequence shown here is derived from an EMBL/GenBank/DDBJ whole genome shotgun (WGS) entry which is preliminary data.</text>
</comment>
<name>A0A4R2UD03_9FIRM</name>
<dbReference type="PANTHER" id="PTHR30619">
    <property type="entry name" value="DNA INTERNALIZATION/COMPETENCE PROTEIN COMEC/REC2"/>
    <property type="match status" value="1"/>
</dbReference>
<dbReference type="InterPro" id="IPR052159">
    <property type="entry name" value="Competence_DNA_uptake"/>
</dbReference>
<dbReference type="NCBIfam" id="TIGR00360">
    <property type="entry name" value="ComEC_N-term"/>
    <property type="match status" value="1"/>
</dbReference>
<feature type="transmembrane region" description="Helical" evidence="6">
    <location>
        <begin position="259"/>
        <end position="275"/>
    </location>
</feature>
<sequence>MYIFFSLLSGIMIAYFSNFRLKTPIAIYMLIAIVAMLLAMKKHEKFFIIALFIILGGMLYNFSVNEESITSYVNLNNPIEVLIINDGIQKGSFKTYMEYETIVKITNERSLIRVYNSSSSLFEVGDIIRLYKYKVNPIDSSNEVIGSFYNIYKSRGIKNIIDVNMDNIYRVGAKTFGFRYFGNSLRRYVEYYFDQSFSNREGSLLKSIIFGNRGYMPPEMIAHFSKSGTAHIIAVSGLHIGLLIVFLDRILKLIKIRKTYIKIITVFILLLYSYAVNFPVSIVRASLMYYLYIAAFFLERKYDAINTMMLIAVILLILNPHIIFSVSFQLSFCATFGILVLYPLIYSRLEGFVHKSICGLLAVTLSAQIATLPILVFHFNYLSIISIVANLLIVPVIGALISITLISIILSLLPINIAIFLNFLINLLLKYILKIAEISSESLFSGITIEFIQLYHVIIYYVVIVLIYMLVKSRKQFGIYTWRINNEL</sequence>
<feature type="transmembrane region" description="Helical" evidence="6">
    <location>
        <begin position="46"/>
        <end position="64"/>
    </location>
</feature>